<keyword evidence="5" id="KW-0472">Membrane</keyword>
<evidence type="ECO:0000256" key="4">
    <source>
        <dbReference type="ARBA" id="ARBA00022989"/>
    </source>
</evidence>
<keyword evidence="3 7" id="KW-0732">Signal</keyword>
<evidence type="ECO:0000313" key="10">
    <source>
        <dbReference type="Proteomes" id="UP000253551"/>
    </source>
</evidence>
<evidence type="ECO:0000256" key="1">
    <source>
        <dbReference type="ARBA" id="ARBA00004479"/>
    </source>
</evidence>
<keyword evidence="2" id="KW-0812">Transmembrane</keyword>
<feature type="signal peptide" evidence="7">
    <location>
        <begin position="1"/>
        <end position="19"/>
    </location>
</feature>
<dbReference type="EMBL" id="PJQM01000331">
    <property type="protein sequence ID" value="RCI05665.1"/>
    <property type="molecule type" value="Genomic_DNA"/>
</dbReference>
<evidence type="ECO:0000256" key="2">
    <source>
        <dbReference type="ARBA" id="ARBA00022692"/>
    </source>
</evidence>
<dbReference type="Proteomes" id="UP000253551">
    <property type="component" value="Unassembled WGS sequence"/>
</dbReference>
<feature type="region of interest" description="Disordered" evidence="6">
    <location>
        <begin position="257"/>
        <end position="293"/>
    </location>
</feature>
<dbReference type="PANTHER" id="PTHR12223:SF28">
    <property type="entry name" value="LECTIN, MANNOSE BINDING 1 LIKE"/>
    <property type="match status" value="1"/>
</dbReference>
<dbReference type="GO" id="GO:0000139">
    <property type="term" value="C:Golgi membrane"/>
    <property type="evidence" value="ECO:0007669"/>
    <property type="project" value="TreeGrafter"/>
</dbReference>
<dbReference type="PROSITE" id="PS51328">
    <property type="entry name" value="L_LECTIN_LIKE"/>
    <property type="match status" value="1"/>
</dbReference>
<dbReference type="STRING" id="4846.A0A367KTZ2"/>
<proteinExistence type="predicted"/>
<accession>A0A367KTZ2</accession>
<evidence type="ECO:0000256" key="7">
    <source>
        <dbReference type="SAM" id="SignalP"/>
    </source>
</evidence>
<dbReference type="GO" id="GO:0005793">
    <property type="term" value="C:endoplasmic reticulum-Golgi intermediate compartment"/>
    <property type="evidence" value="ECO:0007669"/>
    <property type="project" value="TreeGrafter"/>
</dbReference>
<keyword evidence="4" id="KW-1133">Transmembrane helix</keyword>
<dbReference type="GO" id="GO:0005537">
    <property type="term" value="F:D-mannose binding"/>
    <property type="evidence" value="ECO:0007669"/>
    <property type="project" value="TreeGrafter"/>
</dbReference>
<organism evidence="9 10">
    <name type="scientific">Rhizopus stolonifer</name>
    <name type="common">Rhizopus nigricans</name>
    <dbReference type="NCBI Taxonomy" id="4846"/>
    <lineage>
        <taxon>Eukaryota</taxon>
        <taxon>Fungi</taxon>
        <taxon>Fungi incertae sedis</taxon>
        <taxon>Mucoromycota</taxon>
        <taxon>Mucoromycotina</taxon>
        <taxon>Mucoromycetes</taxon>
        <taxon>Mucorales</taxon>
        <taxon>Mucorineae</taxon>
        <taxon>Rhizopodaceae</taxon>
        <taxon>Rhizopus</taxon>
    </lineage>
</organism>
<feature type="chain" id="PRO_5016777251" description="L-type lectin-like domain-containing protein" evidence="7">
    <location>
        <begin position="20"/>
        <end position="434"/>
    </location>
</feature>
<feature type="compositionally biased region" description="Basic and acidic residues" evidence="6">
    <location>
        <begin position="266"/>
        <end position="293"/>
    </location>
</feature>
<dbReference type="AlphaFoldDB" id="A0A367KTZ2"/>
<dbReference type="InterPro" id="IPR005052">
    <property type="entry name" value="Lectin_leg"/>
</dbReference>
<dbReference type="OrthoDB" id="10265193at2759"/>
<keyword evidence="10" id="KW-1185">Reference proteome</keyword>
<comment type="subcellular location">
    <subcellularLocation>
        <location evidence="1">Membrane</location>
        <topology evidence="1">Single-pass type I membrane protein</topology>
    </subcellularLocation>
</comment>
<evidence type="ECO:0000256" key="5">
    <source>
        <dbReference type="ARBA" id="ARBA00023136"/>
    </source>
</evidence>
<feature type="domain" description="L-type lectin-like" evidence="8">
    <location>
        <begin position="44"/>
        <end position="261"/>
    </location>
</feature>
<dbReference type="Gene3D" id="2.60.120.200">
    <property type="match status" value="1"/>
</dbReference>
<reference evidence="9 10" key="1">
    <citation type="journal article" date="2018" name="G3 (Bethesda)">
        <title>Phylogenetic and Phylogenomic Definition of Rhizopus Species.</title>
        <authorList>
            <person name="Gryganskyi A.P."/>
            <person name="Golan J."/>
            <person name="Dolatabadi S."/>
            <person name="Mondo S."/>
            <person name="Robb S."/>
            <person name="Idnurm A."/>
            <person name="Muszewska A."/>
            <person name="Steczkiewicz K."/>
            <person name="Masonjones S."/>
            <person name="Liao H.L."/>
            <person name="Gajdeczka M.T."/>
            <person name="Anike F."/>
            <person name="Vuek A."/>
            <person name="Anishchenko I.M."/>
            <person name="Voigt K."/>
            <person name="de Hoog G.S."/>
            <person name="Smith M.E."/>
            <person name="Heitman J."/>
            <person name="Vilgalys R."/>
            <person name="Stajich J.E."/>
        </authorList>
    </citation>
    <scope>NUCLEOTIDE SEQUENCE [LARGE SCALE GENOMIC DNA]</scope>
    <source>
        <strain evidence="9 10">LSU 92-RS-03</strain>
    </source>
</reference>
<gene>
    <name evidence="9" type="ORF">CU098_005654</name>
</gene>
<name>A0A367KTZ2_RHIST</name>
<evidence type="ECO:0000256" key="3">
    <source>
        <dbReference type="ARBA" id="ARBA00022729"/>
    </source>
</evidence>
<sequence>MRSFSVLIAASFLLNTCSAGIWGPEVNQVDPLEAEKRLPESPTSKYDYKLSFKQPYYYNQSVPFWSTGGDVLQGEDFIRLSPSIPNTQGWIWSEVENQYEEWEAEVAFKVTGTHLHGGRGLAFWYTKENKQTGPIFGSKDRWDGLSIWLDSANPVNHKASTMALLNDGTLSFASGTDPRKRALGACSITYRNSPNPTFIKVVIKDHTLSVYLDNNGKGHDYRLCIQKSGIKLPTGYYFGVSSYSHTPADDHDILSFETRQLNPPQKLEHSKRPLEEEKKKKGEEFGGIDEEQKERIKEAEYQMRKLKDNSGNMDDEAAVTMTAIYDTQVRTLEDLQLLHLQVEALGAPNLDTIVSGDYETASLAKHDNADAVSSELNRRIDDIHQETVKNTAQFERLANDQNRQIKDLQGSVHKLQQILSSLDVSSKTTNSSYL</sequence>
<dbReference type="InterPro" id="IPR013320">
    <property type="entry name" value="ConA-like_dom_sf"/>
</dbReference>
<evidence type="ECO:0000256" key="6">
    <source>
        <dbReference type="SAM" id="MobiDB-lite"/>
    </source>
</evidence>
<dbReference type="GO" id="GO:0005789">
    <property type="term" value="C:endoplasmic reticulum membrane"/>
    <property type="evidence" value="ECO:0007669"/>
    <property type="project" value="TreeGrafter"/>
</dbReference>
<dbReference type="PANTHER" id="PTHR12223">
    <property type="entry name" value="VESICULAR MANNOSE-BINDING LECTIN"/>
    <property type="match status" value="1"/>
</dbReference>
<comment type="caution">
    <text evidence="9">The sequence shown here is derived from an EMBL/GenBank/DDBJ whole genome shotgun (WGS) entry which is preliminary data.</text>
</comment>
<dbReference type="InterPro" id="IPR051136">
    <property type="entry name" value="Intracellular_Lectin-GPT"/>
</dbReference>
<evidence type="ECO:0000313" key="9">
    <source>
        <dbReference type="EMBL" id="RCI05665.1"/>
    </source>
</evidence>
<evidence type="ECO:0000259" key="8">
    <source>
        <dbReference type="PROSITE" id="PS51328"/>
    </source>
</evidence>
<dbReference type="Pfam" id="PF03388">
    <property type="entry name" value="Lectin_leg-like"/>
    <property type="match status" value="1"/>
</dbReference>
<dbReference type="GO" id="GO:0030134">
    <property type="term" value="C:COPII-coated ER to Golgi transport vesicle"/>
    <property type="evidence" value="ECO:0007669"/>
    <property type="project" value="TreeGrafter"/>
</dbReference>
<dbReference type="SUPFAM" id="SSF49899">
    <property type="entry name" value="Concanavalin A-like lectins/glucanases"/>
    <property type="match status" value="1"/>
</dbReference>
<protein>
    <recommendedName>
        <fullName evidence="8">L-type lectin-like domain-containing protein</fullName>
    </recommendedName>
</protein>
<dbReference type="GO" id="GO:0006888">
    <property type="term" value="P:endoplasmic reticulum to Golgi vesicle-mediated transport"/>
    <property type="evidence" value="ECO:0007669"/>
    <property type="project" value="TreeGrafter"/>
</dbReference>